<dbReference type="InParanoid" id="A0A7M7PQK6"/>
<reference evidence="5" key="1">
    <citation type="submission" date="2015-02" db="EMBL/GenBank/DDBJ databases">
        <title>Genome sequencing for Strongylocentrotus purpuratus.</title>
        <authorList>
            <person name="Murali S."/>
            <person name="Liu Y."/>
            <person name="Vee V."/>
            <person name="English A."/>
            <person name="Wang M."/>
            <person name="Skinner E."/>
            <person name="Han Y."/>
            <person name="Muzny D.M."/>
            <person name="Worley K.C."/>
            <person name="Gibbs R.A."/>
        </authorList>
    </citation>
    <scope>NUCLEOTIDE SEQUENCE</scope>
</reference>
<dbReference type="InterPro" id="IPR000917">
    <property type="entry name" value="Sulfatase_N"/>
</dbReference>
<comment type="similarity">
    <text evidence="2">Belongs to the sulfatase family.</text>
</comment>
<accession>A0A7M7PQK6</accession>
<dbReference type="InterPro" id="IPR017850">
    <property type="entry name" value="Alkaline_phosphatase_core_sf"/>
</dbReference>
<dbReference type="OrthoDB" id="103349at2759"/>
<dbReference type="OMA" id="WASKEKH"/>
<dbReference type="KEGG" id="spu:588930"/>
<proteinExistence type="inferred from homology"/>
<dbReference type="Gene3D" id="3.40.720.10">
    <property type="entry name" value="Alkaline Phosphatase, subunit A"/>
    <property type="match status" value="1"/>
</dbReference>
<dbReference type="InterPro" id="IPR050738">
    <property type="entry name" value="Sulfatase"/>
</dbReference>
<organism evidence="4 5">
    <name type="scientific">Strongylocentrotus purpuratus</name>
    <name type="common">Purple sea urchin</name>
    <dbReference type="NCBI Taxonomy" id="7668"/>
    <lineage>
        <taxon>Eukaryota</taxon>
        <taxon>Metazoa</taxon>
        <taxon>Echinodermata</taxon>
        <taxon>Eleutherozoa</taxon>
        <taxon>Echinozoa</taxon>
        <taxon>Echinoidea</taxon>
        <taxon>Euechinoidea</taxon>
        <taxon>Echinacea</taxon>
        <taxon>Camarodonta</taxon>
        <taxon>Echinidea</taxon>
        <taxon>Strongylocentrotidae</taxon>
        <taxon>Strongylocentrotus</taxon>
    </lineage>
</organism>
<dbReference type="AlphaFoldDB" id="A0A7M7PQK6"/>
<reference evidence="4" key="2">
    <citation type="submission" date="2021-01" db="UniProtKB">
        <authorList>
            <consortium name="EnsemblMetazoa"/>
        </authorList>
    </citation>
    <scope>IDENTIFICATION</scope>
</reference>
<dbReference type="Proteomes" id="UP000007110">
    <property type="component" value="Unassembled WGS sequence"/>
</dbReference>
<keyword evidence="5" id="KW-1185">Reference proteome</keyword>
<dbReference type="Pfam" id="PF00884">
    <property type="entry name" value="Sulfatase"/>
    <property type="match status" value="1"/>
</dbReference>
<dbReference type="RefSeq" id="XP_030855014.1">
    <property type="nucleotide sequence ID" value="XM_030999154.1"/>
</dbReference>
<dbReference type="EnsemblMetazoa" id="XM_030999154">
    <property type="protein sequence ID" value="XP_030855014"/>
    <property type="gene ID" value="LOC588930"/>
</dbReference>
<evidence type="ECO:0000256" key="1">
    <source>
        <dbReference type="ARBA" id="ARBA00001913"/>
    </source>
</evidence>
<dbReference type="GeneID" id="588930"/>
<dbReference type="PANTHER" id="PTHR42693:SF15">
    <property type="entry name" value="ARYLSULFATASE"/>
    <property type="match status" value="1"/>
</dbReference>
<comment type="cofactor">
    <cofactor evidence="1">
        <name>Ca(2+)</name>
        <dbReference type="ChEBI" id="CHEBI:29108"/>
    </cofactor>
</comment>
<evidence type="ECO:0000259" key="3">
    <source>
        <dbReference type="Pfam" id="PF00884"/>
    </source>
</evidence>
<feature type="domain" description="Sulfatase N-terminal" evidence="3">
    <location>
        <begin position="6"/>
        <end position="110"/>
    </location>
</feature>
<sequence>MLGDGRYGDSLNEMSWAVGETLSAIKEAGLERNTLAIFLSDHGPQMEWNHIKSKGIPFSSSSIGSKDSTWEGGIRVPALARWPGTIAPGSHSQAIIGSMDIFATAADLSGGKLPQDRIMDSRSFLPVLTGATTDHWEVLLHYCSDRLMAVTYGVFKAHLYTKPSMNLDQLAAKCRKGWVPTGPYHLCFSCDPPCAVHHDPPLLYNIGVDPSELSPLNVRKHLNVLREIHRIVEEHQRTLVKGDPLFVREKVSRLNPCCNPPYCMCNYDRTLYLKELGLS</sequence>
<dbReference type="Gene3D" id="3.30.1120.10">
    <property type="match status" value="1"/>
</dbReference>
<dbReference type="Pfam" id="PF14707">
    <property type="entry name" value="Sulfatase_C"/>
    <property type="match status" value="1"/>
</dbReference>
<evidence type="ECO:0000313" key="5">
    <source>
        <dbReference type="Proteomes" id="UP000007110"/>
    </source>
</evidence>
<dbReference type="SUPFAM" id="SSF53649">
    <property type="entry name" value="Alkaline phosphatase-like"/>
    <property type="match status" value="1"/>
</dbReference>
<dbReference type="PANTHER" id="PTHR42693">
    <property type="entry name" value="ARYLSULFATASE FAMILY MEMBER"/>
    <property type="match status" value="1"/>
</dbReference>
<protein>
    <recommendedName>
        <fullName evidence="3">Sulfatase N-terminal domain-containing protein</fullName>
    </recommendedName>
</protein>
<evidence type="ECO:0000313" key="4">
    <source>
        <dbReference type="EnsemblMetazoa" id="XP_030855014"/>
    </source>
</evidence>
<name>A0A7M7PQK6_STRPU</name>
<evidence type="ECO:0000256" key="2">
    <source>
        <dbReference type="ARBA" id="ARBA00008779"/>
    </source>
</evidence>